<organism evidence="1 2">
    <name type="scientific">Zalaria obscura</name>
    <dbReference type="NCBI Taxonomy" id="2024903"/>
    <lineage>
        <taxon>Eukaryota</taxon>
        <taxon>Fungi</taxon>
        <taxon>Dikarya</taxon>
        <taxon>Ascomycota</taxon>
        <taxon>Pezizomycotina</taxon>
        <taxon>Dothideomycetes</taxon>
        <taxon>Dothideomycetidae</taxon>
        <taxon>Dothideales</taxon>
        <taxon>Zalariaceae</taxon>
        <taxon>Zalaria</taxon>
    </lineage>
</organism>
<evidence type="ECO:0000313" key="2">
    <source>
        <dbReference type="Proteomes" id="UP001320706"/>
    </source>
</evidence>
<comment type="caution">
    <text evidence="1">The sequence shown here is derived from an EMBL/GenBank/DDBJ whole genome shotgun (WGS) entry which is preliminary data.</text>
</comment>
<dbReference type="EMBL" id="JAMKPW020000001">
    <property type="protein sequence ID" value="KAK8221953.1"/>
    <property type="molecule type" value="Genomic_DNA"/>
</dbReference>
<dbReference type="Proteomes" id="UP001320706">
    <property type="component" value="Unassembled WGS sequence"/>
</dbReference>
<reference evidence="1" key="1">
    <citation type="submission" date="2024-02" db="EMBL/GenBank/DDBJ databases">
        <title>Metagenome Assembled Genome of Zalaria obscura JY119.</title>
        <authorList>
            <person name="Vighnesh L."/>
            <person name="Jagadeeshwari U."/>
            <person name="Venkata Ramana C."/>
            <person name="Sasikala C."/>
        </authorList>
    </citation>
    <scope>NUCLEOTIDE SEQUENCE</scope>
    <source>
        <strain evidence="1">JY119</strain>
    </source>
</reference>
<accession>A0ACC3SPP5</accession>
<protein>
    <submittedName>
        <fullName evidence="1">Uncharacterized protein</fullName>
    </submittedName>
</protein>
<name>A0ACC3SPP5_9PEZI</name>
<sequence>MDKQPISPAVREPLVAFPAADDFHRSARLRCAKACGAYNALGLDATEEERTNAWNNIVNPAQSLTATPTDTIDPSHLIPAPMIKIPIIIDYGTRVTIDPTTFINRNCQIADTPHHPFTIGARCLIGPNVSIYAVTHPLDYRARAGRHGPSLAGPVTIEDDVWIGGGVSIMPGVTIHRGSVVGAGSVVTKSVPAFHLALGSPARVVRKVAVDVPDAEGLRYAGEGRVAVTGRGEVRDAVDAERVEARLPLLGRGESAQVVPALRRELVPTRFLDWWVLVGSMAVLVLGMAVGWWLREVSAE</sequence>
<gene>
    <name evidence="1" type="ORF">M8818_000120</name>
</gene>
<evidence type="ECO:0000313" key="1">
    <source>
        <dbReference type="EMBL" id="KAK8221953.1"/>
    </source>
</evidence>
<proteinExistence type="predicted"/>
<keyword evidence="2" id="KW-1185">Reference proteome</keyword>